<dbReference type="EMBL" id="VEPZ02001717">
    <property type="protein sequence ID" value="KAE8661994.1"/>
    <property type="molecule type" value="Genomic_DNA"/>
</dbReference>
<keyword evidence="8" id="KW-0521">NADP</keyword>
<evidence type="ECO:0000256" key="8">
    <source>
        <dbReference type="ARBA" id="ARBA00022857"/>
    </source>
</evidence>
<dbReference type="Gene3D" id="3.90.180.10">
    <property type="entry name" value="Medium-chain alcohol dehydrogenases, catalytic domain"/>
    <property type="match status" value="2"/>
</dbReference>
<dbReference type="GO" id="GO:0045551">
    <property type="term" value="F:cinnamyl-alcohol dehydrogenase activity"/>
    <property type="evidence" value="ECO:0007669"/>
    <property type="project" value="UniProtKB-EC"/>
</dbReference>
<dbReference type="FunFam" id="3.90.180.10:FF:000100">
    <property type="entry name" value="Putative cinnamyl alcohol dehydrogenase 6"/>
    <property type="match status" value="1"/>
</dbReference>
<evidence type="ECO:0000256" key="7">
    <source>
        <dbReference type="ARBA" id="ARBA00022833"/>
    </source>
</evidence>
<gene>
    <name evidence="12" type="ORF">F3Y22_tig00113721pilonHSYRG00055</name>
</gene>
<keyword evidence="7" id="KW-0862">Zinc</keyword>
<dbReference type="GO" id="GO:0046872">
    <property type="term" value="F:metal ion binding"/>
    <property type="evidence" value="ECO:0007669"/>
    <property type="project" value="UniProtKB-KW"/>
</dbReference>
<reference evidence="12" key="1">
    <citation type="submission" date="2019-09" db="EMBL/GenBank/DDBJ databases">
        <title>Draft genome information of white flower Hibiscus syriacus.</title>
        <authorList>
            <person name="Kim Y.-M."/>
        </authorList>
    </citation>
    <scope>NUCLEOTIDE SEQUENCE [LARGE SCALE GENOMIC DNA]</scope>
    <source>
        <strain evidence="12">YM2019G1</strain>
    </source>
</reference>
<keyword evidence="5" id="KW-0479">Metal-binding</keyword>
<name>A0A6A2Y249_HIBSY</name>
<evidence type="ECO:0000256" key="1">
    <source>
        <dbReference type="ARBA" id="ARBA00004928"/>
    </source>
</evidence>
<comment type="similarity">
    <text evidence="2">Belongs to the zinc-containing alcohol dehydrogenase family.</text>
</comment>
<organism evidence="12 13">
    <name type="scientific">Hibiscus syriacus</name>
    <name type="common">Rose of Sharon</name>
    <dbReference type="NCBI Taxonomy" id="106335"/>
    <lineage>
        <taxon>Eukaryota</taxon>
        <taxon>Viridiplantae</taxon>
        <taxon>Streptophyta</taxon>
        <taxon>Embryophyta</taxon>
        <taxon>Tracheophyta</taxon>
        <taxon>Spermatophyta</taxon>
        <taxon>Magnoliopsida</taxon>
        <taxon>eudicotyledons</taxon>
        <taxon>Gunneridae</taxon>
        <taxon>Pentapetalae</taxon>
        <taxon>rosids</taxon>
        <taxon>malvids</taxon>
        <taxon>Malvales</taxon>
        <taxon>Malvaceae</taxon>
        <taxon>Malvoideae</taxon>
        <taxon>Hibiscus</taxon>
    </lineage>
</organism>
<evidence type="ECO:0000313" key="13">
    <source>
        <dbReference type="Proteomes" id="UP000436088"/>
    </source>
</evidence>
<keyword evidence="9" id="KW-0560">Oxidoreductase</keyword>
<accession>A0A6A2Y249</accession>
<keyword evidence="6" id="KW-0438">Lignin biosynthesis</keyword>
<protein>
    <recommendedName>
        <fullName evidence="4">cinnamyl-alcohol dehydrogenase</fullName>
        <ecNumber evidence="4">1.1.1.195</ecNumber>
    </recommendedName>
</protein>
<evidence type="ECO:0000313" key="12">
    <source>
        <dbReference type="EMBL" id="KAE8661994.1"/>
    </source>
</evidence>
<comment type="catalytic activity">
    <reaction evidence="10">
        <text>(E)-cinnamyl alcohol + NADP(+) = (E)-cinnamaldehyde + NADPH + H(+)</text>
        <dbReference type="Rhea" id="RHEA:10392"/>
        <dbReference type="ChEBI" id="CHEBI:15378"/>
        <dbReference type="ChEBI" id="CHEBI:16731"/>
        <dbReference type="ChEBI" id="CHEBI:33227"/>
        <dbReference type="ChEBI" id="CHEBI:57783"/>
        <dbReference type="ChEBI" id="CHEBI:58349"/>
        <dbReference type="EC" id="1.1.1.195"/>
    </reaction>
    <physiologicalReaction direction="right-to-left" evidence="10">
        <dbReference type="Rhea" id="RHEA:10394"/>
    </physiologicalReaction>
</comment>
<comment type="subunit">
    <text evidence="3">Homodimer.</text>
</comment>
<proteinExistence type="inferred from homology"/>
<dbReference type="Pfam" id="PF08240">
    <property type="entry name" value="ADH_N"/>
    <property type="match status" value="1"/>
</dbReference>
<comment type="pathway">
    <text evidence="1">Aromatic compound metabolism; phenylpropanoid biosynthesis.</text>
</comment>
<sequence>MINTTFLKSLPFVQDFIANITIILTIDRVDREWRHRWGSVGIVKEVGSNVQRFKVGDPVEVGTYINSCRDCEYCNDAWEIHCDKGTLFTFNAVDADGTVTKGGYSSSIVVHERYCFKIPSDYPLASAAPLLCAGVTVYTPMILHNMNQPRKSLGVIRLGGLDHMAVKLQGFWVECVYALSGFPSEVRFSPGTLNLRMRTSTGSVTGGTNITQEMIVFCAAKKIYPQMEVIPIQYATEALERLIKRDVKYRFVIDIENSL</sequence>
<evidence type="ECO:0000256" key="4">
    <source>
        <dbReference type="ARBA" id="ARBA00013171"/>
    </source>
</evidence>
<evidence type="ECO:0000256" key="3">
    <source>
        <dbReference type="ARBA" id="ARBA00011738"/>
    </source>
</evidence>
<comment type="caution">
    <text evidence="12">The sequence shown here is derived from an EMBL/GenBank/DDBJ whole genome shotgun (WGS) entry which is preliminary data.</text>
</comment>
<evidence type="ECO:0000256" key="5">
    <source>
        <dbReference type="ARBA" id="ARBA00022723"/>
    </source>
</evidence>
<evidence type="ECO:0000259" key="11">
    <source>
        <dbReference type="Pfam" id="PF08240"/>
    </source>
</evidence>
<dbReference type="PANTHER" id="PTHR42683">
    <property type="entry name" value="ALDEHYDE REDUCTASE"/>
    <property type="match status" value="1"/>
</dbReference>
<keyword evidence="13" id="KW-1185">Reference proteome</keyword>
<dbReference type="EC" id="1.1.1.195" evidence="4"/>
<dbReference type="GO" id="GO:0009809">
    <property type="term" value="P:lignin biosynthetic process"/>
    <property type="evidence" value="ECO:0007669"/>
    <property type="project" value="UniProtKB-KW"/>
</dbReference>
<evidence type="ECO:0000256" key="10">
    <source>
        <dbReference type="ARBA" id="ARBA00049332"/>
    </source>
</evidence>
<dbReference type="SUPFAM" id="SSF50129">
    <property type="entry name" value="GroES-like"/>
    <property type="match status" value="1"/>
</dbReference>
<evidence type="ECO:0000256" key="9">
    <source>
        <dbReference type="ARBA" id="ARBA00023002"/>
    </source>
</evidence>
<evidence type="ECO:0000256" key="6">
    <source>
        <dbReference type="ARBA" id="ARBA00022733"/>
    </source>
</evidence>
<evidence type="ECO:0000256" key="2">
    <source>
        <dbReference type="ARBA" id="ARBA00008072"/>
    </source>
</evidence>
<dbReference type="InterPro" id="IPR047109">
    <property type="entry name" value="CAD-like"/>
</dbReference>
<feature type="domain" description="Alcohol dehydrogenase-like N-terminal" evidence="11">
    <location>
        <begin position="40"/>
        <end position="119"/>
    </location>
</feature>
<dbReference type="AlphaFoldDB" id="A0A6A2Y249"/>
<dbReference type="InterPro" id="IPR011032">
    <property type="entry name" value="GroES-like_sf"/>
</dbReference>
<dbReference type="InterPro" id="IPR013154">
    <property type="entry name" value="ADH-like_N"/>
</dbReference>
<dbReference type="Gene3D" id="3.40.50.720">
    <property type="entry name" value="NAD(P)-binding Rossmann-like Domain"/>
    <property type="match status" value="2"/>
</dbReference>
<dbReference type="Proteomes" id="UP000436088">
    <property type="component" value="Unassembled WGS sequence"/>
</dbReference>